<dbReference type="Proteomes" id="UP001057452">
    <property type="component" value="Chromosome 5"/>
</dbReference>
<organism evidence="1 2">
    <name type="scientific">Chaenocephalus aceratus</name>
    <name type="common">Blackfin icefish</name>
    <name type="synonym">Chaenichthys aceratus</name>
    <dbReference type="NCBI Taxonomy" id="36190"/>
    <lineage>
        <taxon>Eukaryota</taxon>
        <taxon>Metazoa</taxon>
        <taxon>Chordata</taxon>
        <taxon>Craniata</taxon>
        <taxon>Vertebrata</taxon>
        <taxon>Euteleostomi</taxon>
        <taxon>Actinopterygii</taxon>
        <taxon>Neopterygii</taxon>
        <taxon>Teleostei</taxon>
        <taxon>Neoteleostei</taxon>
        <taxon>Acanthomorphata</taxon>
        <taxon>Eupercaria</taxon>
        <taxon>Perciformes</taxon>
        <taxon>Notothenioidei</taxon>
        <taxon>Channichthyidae</taxon>
        <taxon>Chaenocephalus</taxon>
    </lineage>
</organism>
<sequence>MAASEQIIIGRKRVSGRRGWADQSGLRRPTCAAWRPDDKGTSSNAPPSYPVKSTSWADETDDLDGDVSTSWHVEEDYSRASNIDRSVLPTAPRSAREPDVDRSRLPRSPPYTAFLGNLPYDVSEESIKDFFRGLAISAVRLPREPSNPERLKGFGYAEFDDVDSLLRALSLNEENLGNRRIRVDIADQSNDKERDNGSMGGRDRGGRMSDLGPDKTDSDWRAPRGSTEADDAPPKREEAFGGRSRDRYEPDRFRDGPRRDNDRYDGGRDRFRDRYDDRDRRDFDRGGFDSRGGGAGGSSRRAFGTGFRRDDDFRGSSDSYGQRERYGGSEDRFERKEERREERSDAGSTQRPKLNLKPRSMPAEEGGSAGGGGGSAAPPSSGSRASSIFGSAKPIRDRDPSWRNEESHPSRSRTGSESSQQGSTSGRGSRCRDGERSGENEVFSARDSEPSSPGTSPLPPSTNSPKELLKVVPAPPPKENVWAKRSAASTGSSEGDGRPPVSPVSPGGSTPPKLSSPNSADERESEKDENKADVMRRDRGPPRARGGSAGHGAGRGRGEGPNRDRRKEADRKDIGRDRDSRPPPEPKKFHEIPTPKFSSASKYAALLMDGDDAEDVE</sequence>
<name>A0ACB9XMU8_CHAAC</name>
<accession>A0ACB9XMU8</accession>
<comment type="caution">
    <text evidence="1">The sequence shown here is derived from an EMBL/GenBank/DDBJ whole genome shotgun (WGS) entry which is preliminary data.</text>
</comment>
<evidence type="ECO:0000313" key="2">
    <source>
        <dbReference type="Proteomes" id="UP001057452"/>
    </source>
</evidence>
<reference evidence="1" key="1">
    <citation type="submission" date="2022-05" db="EMBL/GenBank/DDBJ databases">
        <title>Chromosome-level genome of Chaenocephalus aceratus.</title>
        <authorList>
            <person name="Park H."/>
        </authorList>
    </citation>
    <scope>NUCLEOTIDE SEQUENCE</scope>
    <source>
        <strain evidence="1">KU_202001</strain>
    </source>
</reference>
<gene>
    <name evidence="1" type="ORF">KUCAC02_031087</name>
</gene>
<protein>
    <submittedName>
        <fullName evidence="1">Uncharacterized protein</fullName>
    </submittedName>
</protein>
<keyword evidence="2" id="KW-1185">Reference proteome</keyword>
<proteinExistence type="predicted"/>
<evidence type="ECO:0000313" key="1">
    <source>
        <dbReference type="EMBL" id="KAI4827714.1"/>
    </source>
</evidence>
<dbReference type="EMBL" id="CM043789">
    <property type="protein sequence ID" value="KAI4827714.1"/>
    <property type="molecule type" value="Genomic_DNA"/>
</dbReference>